<dbReference type="PATRIC" id="fig|1230456.3.peg.16"/>
<keyword evidence="2" id="KW-1185">Reference proteome</keyword>
<gene>
    <name evidence="1" type="ORF">C468_00095</name>
</gene>
<protein>
    <submittedName>
        <fullName evidence="1">Integrase catalytic subunit</fullName>
    </submittedName>
</protein>
<reference evidence="1 2" key="1">
    <citation type="journal article" date="2014" name="PLoS Genet.">
        <title>Phylogenetically driven sequencing of extremely halophilic archaea reveals strategies for static and dynamic osmo-response.</title>
        <authorList>
            <person name="Becker E.A."/>
            <person name="Seitzer P.M."/>
            <person name="Tritt A."/>
            <person name="Larsen D."/>
            <person name="Krusor M."/>
            <person name="Yao A.I."/>
            <person name="Wu D."/>
            <person name="Madern D."/>
            <person name="Eisen J.A."/>
            <person name="Darling A.E."/>
            <person name="Facciotti M.T."/>
        </authorList>
    </citation>
    <scope>NUCLEOTIDE SEQUENCE [LARGE SCALE GENOMIC DNA]</scope>
    <source>
        <strain evidence="1 2">JCM 14978</strain>
    </source>
</reference>
<dbReference type="AlphaFoldDB" id="M0PK26"/>
<organism evidence="1 2">
    <name type="scientific">Halorubrum kocurii JCM 14978</name>
    <dbReference type="NCBI Taxonomy" id="1230456"/>
    <lineage>
        <taxon>Archaea</taxon>
        <taxon>Methanobacteriati</taxon>
        <taxon>Methanobacteriota</taxon>
        <taxon>Stenosarchaea group</taxon>
        <taxon>Halobacteria</taxon>
        <taxon>Halobacteriales</taxon>
        <taxon>Haloferacaceae</taxon>
        <taxon>Halorubrum</taxon>
    </lineage>
</organism>
<name>M0PK26_9EURY</name>
<dbReference type="Proteomes" id="UP000011546">
    <property type="component" value="Unassembled WGS sequence"/>
</dbReference>
<evidence type="ECO:0000313" key="1">
    <source>
        <dbReference type="EMBL" id="EMA70387.1"/>
    </source>
</evidence>
<evidence type="ECO:0000313" key="2">
    <source>
        <dbReference type="Proteomes" id="UP000011546"/>
    </source>
</evidence>
<sequence>MLNQELLTETLETANLEFWERERTATPVRAFAVRLHVTGCSLRETQEILLLFGVERSHQAIF</sequence>
<proteinExistence type="predicted"/>
<accession>M0PK26</accession>
<dbReference type="EMBL" id="AOJH01000001">
    <property type="protein sequence ID" value="EMA70387.1"/>
    <property type="molecule type" value="Genomic_DNA"/>
</dbReference>
<comment type="caution">
    <text evidence="1">The sequence shown here is derived from an EMBL/GenBank/DDBJ whole genome shotgun (WGS) entry which is preliminary data.</text>
</comment>